<dbReference type="InterPro" id="IPR036388">
    <property type="entry name" value="WH-like_DNA-bd_sf"/>
</dbReference>
<dbReference type="Pfam" id="PF00126">
    <property type="entry name" value="HTH_1"/>
    <property type="match status" value="1"/>
</dbReference>
<accession>A0A4V3WTE0</accession>
<dbReference type="SUPFAM" id="SSF46785">
    <property type="entry name" value="Winged helix' DNA-binding domain"/>
    <property type="match status" value="1"/>
</dbReference>
<comment type="similarity">
    <text evidence="1">Belongs to the LysR transcriptional regulatory family.</text>
</comment>
<gene>
    <name evidence="6" type="ORF">E6C64_05980</name>
</gene>
<feature type="domain" description="HTH lysR-type" evidence="5">
    <location>
        <begin position="1"/>
        <end position="60"/>
    </location>
</feature>
<dbReference type="GO" id="GO:0032993">
    <property type="term" value="C:protein-DNA complex"/>
    <property type="evidence" value="ECO:0007669"/>
    <property type="project" value="TreeGrafter"/>
</dbReference>
<dbReference type="Gene3D" id="1.10.10.10">
    <property type="entry name" value="Winged helix-like DNA-binding domain superfamily/Winged helix DNA-binding domain"/>
    <property type="match status" value="1"/>
</dbReference>
<dbReference type="SUPFAM" id="SSF53850">
    <property type="entry name" value="Periplasmic binding protein-like II"/>
    <property type="match status" value="1"/>
</dbReference>
<evidence type="ECO:0000256" key="2">
    <source>
        <dbReference type="ARBA" id="ARBA00023015"/>
    </source>
</evidence>
<dbReference type="InterPro" id="IPR036390">
    <property type="entry name" value="WH_DNA-bd_sf"/>
</dbReference>
<evidence type="ECO:0000259" key="5">
    <source>
        <dbReference type="PROSITE" id="PS50931"/>
    </source>
</evidence>
<keyword evidence="4" id="KW-0804">Transcription</keyword>
<dbReference type="PROSITE" id="PS50931">
    <property type="entry name" value="HTH_LYSR"/>
    <property type="match status" value="1"/>
</dbReference>
<evidence type="ECO:0000256" key="4">
    <source>
        <dbReference type="ARBA" id="ARBA00023163"/>
    </source>
</evidence>
<dbReference type="EMBL" id="SSSM01000003">
    <property type="protein sequence ID" value="THG31617.1"/>
    <property type="molecule type" value="Genomic_DNA"/>
</dbReference>
<protein>
    <submittedName>
        <fullName evidence="6">LysR family transcriptional regulator</fullName>
    </submittedName>
</protein>
<comment type="caution">
    <text evidence="6">The sequence shown here is derived from an EMBL/GenBank/DDBJ whole genome shotgun (WGS) entry which is preliminary data.</text>
</comment>
<evidence type="ECO:0000256" key="1">
    <source>
        <dbReference type="ARBA" id="ARBA00009437"/>
    </source>
</evidence>
<proteinExistence type="inferred from homology"/>
<dbReference type="Pfam" id="PF03466">
    <property type="entry name" value="LysR_substrate"/>
    <property type="match status" value="1"/>
</dbReference>
<dbReference type="RefSeq" id="WP_136426737.1">
    <property type="nucleotide sequence ID" value="NZ_SSSM01000003.1"/>
</dbReference>
<keyword evidence="7" id="KW-1185">Reference proteome</keyword>
<dbReference type="Gene3D" id="3.40.190.10">
    <property type="entry name" value="Periplasmic binding protein-like II"/>
    <property type="match status" value="2"/>
</dbReference>
<dbReference type="GO" id="GO:0003700">
    <property type="term" value="F:DNA-binding transcription factor activity"/>
    <property type="evidence" value="ECO:0007669"/>
    <property type="project" value="InterPro"/>
</dbReference>
<dbReference type="InterPro" id="IPR000847">
    <property type="entry name" value="LysR_HTH_N"/>
</dbReference>
<name>A0A4V3WTE0_9MICO</name>
<dbReference type="PRINTS" id="PR00039">
    <property type="entry name" value="HTHLYSR"/>
</dbReference>
<dbReference type="InterPro" id="IPR005119">
    <property type="entry name" value="LysR_subst-bd"/>
</dbReference>
<dbReference type="PANTHER" id="PTHR30346:SF0">
    <property type="entry name" value="HCA OPERON TRANSCRIPTIONAL ACTIVATOR HCAR"/>
    <property type="match status" value="1"/>
</dbReference>
<dbReference type="AlphaFoldDB" id="A0A4V3WTE0"/>
<evidence type="ECO:0000313" key="6">
    <source>
        <dbReference type="EMBL" id="THG31617.1"/>
    </source>
</evidence>
<keyword evidence="2" id="KW-0805">Transcription regulation</keyword>
<evidence type="ECO:0000256" key="3">
    <source>
        <dbReference type="ARBA" id="ARBA00023125"/>
    </source>
</evidence>
<evidence type="ECO:0000313" key="7">
    <source>
        <dbReference type="Proteomes" id="UP000309133"/>
    </source>
</evidence>
<dbReference type="Proteomes" id="UP000309133">
    <property type="component" value="Unassembled WGS sequence"/>
</dbReference>
<dbReference type="GO" id="GO:0003677">
    <property type="term" value="F:DNA binding"/>
    <property type="evidence" value="ECO:0007669"/>
    <property type="project" value="UniProtKB-KW"/>
</dbReference>
<dbReference type="FunFam" id="1.10.10.10:FF:000001">
    <property type="entry name" value="LysR family transcriptional regulator"/>
    <property type="match status" value="1"/>
</dbReference>
<organism evidence="6 7">
    <name type="scientific">Naasia lichenicola</name>
    <dbReference type="NCBI Taxonomy" id="2565933"/>
    <lineage>
        <taxon>Bacteria</taxon>
        <taxon>Bacillati</taxon>
        <taxon>Actinomycetota</taxon>
        <taxon>Actinomycetes</taxon>
        <taxon>Micrococcales</taxon>
        <taxon>Microbacteriaceae</taxon>
        <taxon>Naasia</taxon>
    </lineage>
</organism>
<dbReference type="OrthoDB" id="3636008at2"/>
<dbReference type="PANTHER" id="PTHR30346">
    <property type="entry name" value="TRANSCRIPTIONAL DUAL REGULATOR HCAR-RELATED"/>
    <property type="match status" value="1"/>
</dbReference>
<reference evidence="6 7" key="1">
    <citation type="submission" date="2019-04" db="EMBL/GenBank/DDBJ databases">
        <authorList>
            <person name="Jiang L."/>
        </authorList>
    </citation>
    <scope>NUCLEOTIDE SEQUENCE [LARGE SCALE GENOMIC DNA]</scope>
    <source>
        <strain evidence="6 7">YIM 131853</strain>
    </source>
</reference>
<dbReference type="CDD" id="cd08414">
    <property type="entry name" value="PBP2_LTTR_aromatics_like"/>
    <property type="match status" value="1"/>
</dbReference>
<keyword evidence="3" id="KW-0238">DNA-binding</keyword>
<sequence length="296" mass="31803">MDVPLSMLNYFCVLADELHYGNAARKLRISSPSLSQQISRLETLLGVVLFDRTPRKVELTAAGRELLPLARGTRQAHQAVIDWARSRRPDDELQLRVGVVAAGAGELTTSALTAAIHQMPQLRLEMRRLGFFEALPALRAGLIDVAFAPAPLPDAQGIRVATVAVEQRVLVMRADHPLAGRESISILETTGETFITPSSGDQVVMDWWVVDPRPDGSSPRRGPTADDIEGILELCAAGAGVNIAAESAAANYRRDGLAFVPISDVEPCRILLCSLETSANPAVRSFEAVAVHAMGG</sequence>